<dbReference type="AlphaFoldDB" id="G9MF98"/>
<dbReference type="OrthoDB" id="4899875at2759"/>
<proteinExistence type="predicted"/>
<reference evidence="1 2" key="1">
    <citation type="journal article" date="2011" name="Genome Biol.">
        <title>Comparative genome sequence analysis underscores mycoparasitism as the ancestral life style of Trichoderma.</title>
        <authorList>
            <person name="Kubicek C.P."/>
            <person name="Herrera-Estrella A."/>
            <person name="Seidl-Seiboth V."/>
            <person name="Martinez D.A."/>
            <person name="Druzhinina I.S."/>
            <person name="Thon M."/>
            <person name="Zeilinger S."/>
            <person name="Casas-Flores S."/>
            <person name="Horwitz B.A."/>
            <person name="Mukherjee P.K."/>
            <person name="Mukherjee M."/>
            <person name="Kredics L."/>
            <person name="Alcaraz L.D."/>
            <person name="Aerts A."/>
            <person name="Antal Z."/>
            <person name="Atanasova L."/>
            <person name="Cervantes-Badillo M.G."/>
            <person name="Challacombe J."/>
            <person name="Chertkov O."/>
            <person name="McCluskey K."/>
            <person name="Coulpier F."/>
            <person name="Deshpande N."/>
            <person name="von Doehren H."/>
            <person name="Ebbole D.J."/>
            <person name="Esquivel-Naranjo E.U."/>
            <person name="Fekete E."/>
            <person name="Flipphi M."/>
            <person name="Glaser F."/>
            <person name="Gomez-Rodriguez E.Y."/>
            <person name="Gruber S."/>
            <person name="Han C."/>
            <person name="Henrissat B."/>
            <person name="Hermosa R."/>
            <person name="Hernandez-Onate M."/>
            <person name="Karaffa L."/>
            <person name="Kosti I."/>
            <person name="Le Crom S."/>
            <person name="Lindquist E."/>
            <person name="Lucas S."/>
            <person name="Luebeck M."/>
            <person name="Luebeck P.S."/>
            <person name="Margeot A."/>
            <person name="Metz B."/>
            <person name="Misra M."/>
            <person name="Nevalainen H."/>
            <person name="Omann M."/>
            <person name="Packer N."/>
            <person name="Perrone G."/>
            <person name="Uresti-Rivera E.E."/>
            <person name="Salamov A."/>
            <person name="Schmoll M."/>
            <person name="Seiboth B."/>
            <person name="Shapiro H."/>
            <person name="Sukno S."/>
            <person name="Tamayo-Ramos J.A."/>
            <person name="Tisch D."/>
            <person name="Wiest A."/>
            <person name="Wilkinson H.H."/>
            <person name="Zhang M."/>
            <person name="Coutinho P.M."/>
            <person name="Kenerley C.M."/>
            <person name="Monte E."/>
            <person name="Baker S.E."/>
            <person name="Grigoriev I.V."/>
        </authorList>
    </citation>
    <scope>NUCLEOTIDE SEQUENCE [LARGE SCALE GENOMIC DNA]</scope>
    <source>
        <strain evidence="2">Gv29-8 / FGSC 10586</strain>
    </source>
</reference>
<dbReference type="GeneID" id="25787153"/>
<comment type="caution">
    <text evidence="1">The sequence shown here is derived from an EMBL/GenBank/DDBJ whole genome shotgun (WGS) entry which is preliminary data.</text>
</comment>
<feature type="non-terminal residue" evidence="1">
    <location>
        <position position="245"/>
    </location>
</feature>
<name>G9MF98_HYPVG</name>
<protein>
    <submittedName>
        <fullName evidence="1">Uncharacterized protein</fullName>
    </submittedName>
</protein>
<dbReference type="VEuPathDB" id="FungiDB:TRIVIDRAFT_119995"/>
<dbReference type="InParanoid" id="G9MF98"/>
<dbReference type="OMA" id="VRLTKIW"/>
<accession>G9MF98</accession>
<dbReference type="Proteomes" id="UP000007115">
    <property type="component" value="Unassembled WGS sequence"/>
</dbReference>
<dbReference type="HOGENOM" id="CLU_081916_0_0_1"/>
<evidence type="ECO:0000313" key="1">
    <source>
        <dbReference type="EMBL" id="EHK27064.1"/>
    </source>
</evidence>
<gene>
    <name evidence="1" type="ORF">TRIVIDRAFT_119995</name>
</gene>
<dbReference type="RefSeq" id="XP_013961280.1">
    <property type="nucleotide sequence ID" value="XM_014105805.1"/>
</dbReference>
<keyword evidence="2" id="KW-1185">Reference proteome</keyword>
<dbReference type="EMBL" id="ABDF02000001">
    <property type="protein sequence ID" value="EHK27064.1"/>
    <property type="molecule type" value="Genomic_DNA"/>
</dbReference>
<dbReference type="eggNOG" id="ENOG502SQW6">
    <property type="taxonomic scope" value="Eukaryota"/>
</dbReference>
<evidence type="ECO:0000313" key="2">
    <source>
        <dbReference type="Proteomes" id="UP000007115"/>
    </source>
</evidence>
<sequence length="245" mass="27352">MDKCWFVLKQVHYPPPDLPETGIGTANGSISLGHIIPDPVNLDGVINRSEEGITFTSTARIQHTRTVCNWNNVNDLEAGLSSNIKVSMGTGVPVSTALQTKLAFKRTRKNHESFDFLDCYIVDVDRKFISRILEQEEVSAHIERIKGVQLLGIGGRWSIWMITGIIVARGAKREYGDSRKIEARTSASAVAANFASKKGTSMLIKESSDYVWAVRLTKIWKAATEKDWDFRTVEKGSTFSMNDEK</sequence>
<organism evidence="1 2">
    <name type="scientific">Hypocrea virens (strain Gv29-8 / FGSC 10586)</name>
    <name type="common">Gliocladium virens</name>
    <name type="synonym">Trichoderma virens</name>
    <dbReference type="NCBI Taxonomy" id="413071"/>
    <lineage>
        <taxon>Eukaryota</taxon>
        <taxon>Fungi</taxon>
        <taxon>Dikarya</taxon>
        <taxon>Ascomycota</taxon>
        <taxon>Pezizomycotina</taxon>
        <taxon>Sordariomycetes</taxon>
        <taxon>Hypocreomycetidae</taxon>
        <taxon>Hypocreales</taxon>
        <taxon>Hypocreaceae</taxon>
        <taxon>Trichoderma</taxon>
    </lineage>
</organism>